<evidence type="ECO:0000256" key="1">
    <source>
        <dbReference type="SAM" id="MobiDB-lite"/>
    </source>
</evidence>
<gene>
    <name evidence="2" type="ORF">KC207_13850</name>
</gene>
<evidence type="ECO:0000313" key="2">
    <source>
        <dbReference type="EMBL" id="MBR7744373.1"/>
    </source>
</evidence>
<comment type="caution">
    <text evidence="2">The sequence shown here is derived from an EMBL/GenBank/DDBJ whole genome shotgun (WGS) entry which is preliminary data.</text>
</comment>
<feature type="region of interest" description="Disordered" evidence="1">
    <location>
        <begin position="144"/>
        <end position="173"/>
    </location>
</feature>
<proteinExistence type="predicted"/>
<dbReference type="Proteomes" id="UP000677016">
    <property type="component" value="Unassembled WGS sequence"/>
</dbReference>
<dbReference type="EMBL" id="JAGSNF010000020">
    <property type="protein sequence ID" value="MBR7744373.1"/>
    <property type="molecule type" value="Genomic_DNA"/>
</dbReference>
<protein>
    <submittedName>
        <fullName evidence="2">Uncharacterized protein</fullName>
    </submittedName>
</protein>
<dbReference type="AlphaFoldDB" id="A0A941D9F3"/>
<reference evidence="2" key="1">
    <citation type="submission" date="2021-04" db="EMBL/GenBank/DDBJ databases">
        <title>Phycicoccus avicenniae sp. nov., a novel endophytic actinomycetes isolated from branch of Avicennia mariana.</title>
        <authorList>
            <person name="Tuo L."/>
        </authorList>
    </citation>
    <scope>NUCLEOTIDE SEQUENCE</scope>
    <source>
        <strain evidence="2">BSK3Z-2</strain>
    </source>
</reference>
<name>A0A941D9F3_9MICO</name>
<dbReference type="RefSeq" id="WP_211603900.1">
    <property type="nucleotide sequence ID" value="NZ_JAGSNF010000020.1"/>
</dbReference>
<sequence>MTSFQPWEVRDPATVVQAVVAEHPCDGDVLVVLLDTGDSARQRVLEVARVNQGRLPDEYHASDLLREQALRLVGRRAWTGDRWQPPRHVLVTVVCRSGRVVPGPREYFWLRAWRYANHCGDAFDGDVYLVTEHGWTGCIDHRADHTPALGPPPRHLSVVEDGRRPPRTGRRAS</sequence>
<accession>A0A941D9F3</accession>
<organism evidence="2 3">
    <name type="scientific">Phycicoccus avicenniae</name>
    <dbReference type="NCBI Taxonomy" id="2828860"/>
    <lineage>
        <taxon>Bacteria</taxon>
        <taxon>Bacillati</taxon>
        <taxon>Actinomycetota</taxon>
        <taxon>Actinomycetes</taxon>
        <taxon>Micrococcales</taxon>
        <taxon>Intrasporangiaceae</taxon>
        <taxon>Phycicoccus</taxon>
    </lineage>
</organism>
<evidence type="ECO:0000313" key="3">
    <source>
        <dbReference type="Proteomes" id="UP000677016"/>
    </source>
</evidence>
<keyword evidence="3" id="KW-1185">Reference proteome</keyword>